<dbReference type="CDD" id="cd04301">
    <property type="entry name" value="NAT_SF"/>
    <property type="match status" value="1"/>
</dbReference>
<dbReference type="RefSeq" id="WP_073012985.1">
    <property type="nucleotide sequence ID" value="NZ_FRBW01000002.1"/>
</dbReference>
<organism evidence="2 3">
    <name type="scientific">Roseibium suaedae</name>
    <dbReference type="NCBI Taxonomy" id="735517"/>
    <lineage>
        <taxon>Bacteria</taxon>
        <taxon>Pseudomonadati</taxon>
        <taxon>Pseudomonadota</taxon>
        <taxon>Alphaproteobacteria</taxon>
        <taxon>Hyphomicrobiales</taxon>
        <taxon>Stappiaceae</taxon>
        <taxon>Roseibium</taxon>
    </lineage>
</organism>
<dbReference type="Pfam" id="PF00583">
    <property type="entry name" value="Acetyltransf_1"/>
    <property type="match status" value="1"/>
</dbReference>
<dbReference type="Gene3D" id="3.40.630.30">
    <property type="match status" value="1"/>
</dbReference>
<gene>
    <name evidence="2" type="ORF">SAMN05444272_2199</name>
</gene>
<sequence length="195" mass="22717">MPINIKVLKDEDLRKALPDLARLRIDVFKSWPYIYDGSMEYEQRYLQRYAHTDGAVIVGAFDGDALVGAATGEPLEKEVIQFRRPFEENRLDPKKIFYMAESVLYPAYRGRGIGHEFFDLREAHARSLGYQTAAFCAVVRPDVHPLKPVDYQPLDPFWVKRGYSKLENGIVYFPWQDVGENEETEKPMQVWIRQL</sequence>
<dbReference type="AlphaFoldDB" id="A0A1M7HEK6"/>
<feature type="domain" description="N-acetyltransferase" evidence="1">
    <location>
        <begin position="3"/>
        <end position="193"/>
    </location>
</feature>
<evidence type="ECO:0000259" key="1">
    <source>
        <dbReference type="PROSITE" id="PS51186"/>
    </source>
</evidence>
<keyword evidence="3" id="KW-1185">Reference proteome</keyword>
<evidence type="ECO:0000313" key="3">
    <source>
        <dbReference type="Proteomes" id="UP000186002"/>
    </source>
</evidence>
<protein>
    <recommendedName>
        <fullName evidence="1">N-acetyltransferase domain-containing protein</fullName>
    </recommendedName>
</protein>
<dbReference type="SUPFAM" id="SSF55729">
    <property type="entry name" value="Acyl-CoA N-acyltransferases (Nat)"/>
    <property type="match status" value="1"/>
</dbReference>
<dbReference type="OrthoDB" id="187903at2"/>
<reference evidence="2 3" key="1">
    <citation type="submission" date="2016-11" db="EMBL/GenBank/DDBJ databases">
        <authorList>
            <person name="Jaros S."/>
            <person name="Januszkiewicz K."/>
            <person name="Wedrychowicz H."/>
        </authorList>
    </citation>
    <scope>NUCLEOTIDE SEQUENCE [LARGE SCALE GENOMIC DNA]</scope>
    <source>
        <strain evidence="2 3">DSM 22153</strain>
    </source>
</reference>
<evidence type="ECO:0000313" key="2">
    <source>
        <dbReference type="EMBL" id="SHM26793.1"/>
    </source>
</evidence>
<dbReference type="InterPro" id="IPR000182">
    <property type="entry name" value="GNAT_dom"/>
</dbReference>
<accession>A0A1M7HEK6</accession>
<dbReference type="GO" id="GO:0016747">
    <property type="term" value="F:acyltransferase activity, transferring groups other than amino-acyl groups"/>
    <property type="evidence" value="ECO:0007669"/>
    <property type="project" value="InterPro"/>
</dbReference>
<dbReference type="Proteomes" id="UP000186002">
    <property type="component" value="Unassembled WGS sequence"/>
</dbReference>
<dbReference type="PROSITE" id="PS51186">
    <property type="entry name" value="GNAT"/>
    <property type="match status" value="1"/>
</dbReference>
<dbReference type="EMBL" id="FRBW01000002">
    <property type="protein sequence ID" value="SHM26793.1"/>
    <property type="molecule type" value="Genomic_DNA"/>
</dbReference>
<name>A0A1M7HEK6_9HYPH</name>
<proteinExistence type="predicted"/>
<dbReference type="InterPro" id="IPR016181">
    <property type="entry name" value="Acyl_CoA_acyltransferase"/>
</dbReference>
<dbReference type="STRING" id="735517.SAMN05444272_2199"/>